<evidence type="ECO:0000313" key="1">
    <source>
        <dbReference type="EMBL" id="KAF5818249.1"/>
    </source>
</evidence>
<sequence length="40" mass="4242">MTSLWHDHTSFIASGVPIPAPLGSPAGPNLDSVVPLWFLL</sequence>
<reference evidence="1" key="2">
    <citation type="submission" date="2020-06" db="EMBL/GenBank/DDBJ databases">
        <title>Helianthus annuus Genome sequencing and assembly Release 2.</title>
        <authorList>
            <person name="Gouzy J."/>
            <person name="Langlade N."/>
            <person name="Munos S."/>
        </authorList>
    </citation>
    <scope>NUCLEOTIDE SEQUENCE</scope>
    <source>
        <tissue evidence="1">Leaves</tissue>
    </source>
</reference>
<evidence type="ECO:0000313" key="2">
    <source>
        <dbReference type="Proteomes" id="UP000215914"/>
    </source>
</evidence>
<gene>
    <name evidence="1" type="ORF">HanXRQr2_Chr02g0062831</name>
</gene>
<protein>
    <submittedName>
        <fullName evidence="1">Uncharacterized protein</fullName>
    </submittedName>
</protein>
<dbReference type="Proteomes" id="UP000215914">
    <property type="component" value="Unassembled WGS sequence"/>
</dbReference>
<proteinExistence type="predicted"/>
<accession>A0A9K3JN39</accession>
<comment type="caution">
    <text evidence="1">The sequence shown here is derived from an EMBL/GenBank/DDBJ whole genome shotgun (WGS) entry which is preliminary data.</text>
</comment>
<dbReference type="AlphaFoldDB" id="A0A9K3JN39"/>
<keyword evidence="2" id="KW-1185">Reference proteome</keyword>
<reference evidence="1" key="1">
    <citation type="journal article" date="2017" name="Nature">
        <title>The sunflower genome provides insights into oil metabolism, flowering and Asterid evolution.</title>
        <authorList>
            <person name="Badouin H."/>
            <person name="Gouzy J."/>
            <person name="Grassa C.J."/>
            <person name="Murat F."/>
            <person name="Staton S.E."/>
            <person name="Cottret L."/>
            <person name="Lelandais-Briere C."/>
            <person name="Owens G.L."/>
            <person name="Carrere S."/>
            <person name="Mayjonade B."/>
            <person name="Legrand L."/>
            <person name="Gill N."/>
            <person name="Kane N.C."/>
            <person name="Bowers J.E."/>
            <person name="Hubner S."/>
            <person name="Bellec A."/>
            <person name="Berard A."/>
            <person name="Berges H."/>
            <person name="Blanchet N."/>
            <person name="Boniface M.C."/>
            <person name="Brunel D."/>
            <person name="Catrice O."/>
            <person name="Chaidir N."/>
            <person name="Claudel C."/>
            <person name="Donnadieu C."/>
            <person name="Faraut T."/>
            <person name="Fievet G."/>
            <person name="Helmstetter N."/>
            <person name="King M."/>
            <person name="Knapp S.J."/>
            <person name="Lai Z."/>
            <person name="Le Paslier M.C."/>
            <person name="Lippi Y."/>
            <person name="Lorenzon L."/>
            <person name="Mandel J.R."/>
            <person name="Marage G."/>
            <person name="Marchand G."/>
            <person name="Marquand E."/>
            <person name="Bret-Mestries E."/>
            <person name="Morien E."/>
            <person name="Nambeesan S."/>
            <person name="Nguyen T."/>
            <person name="Pegot-Espagnet P."/>
            <person name="Pouilly N."/>
            <person name="Raftis F."/>
            <person name="Sallet E."/>
            <person name="Schiex T."/>
            <person name="Thomas J."/>
            <person name="Vandecasteele C."/>
            <person name="Vares D."/>
            <person name="Vear F."/>
            <person name="Vautrin S."/>
            <person name="Crespi M."/>
            <person name="Mangin B."/>
            <person name="Burke J.M."/>
            <person name="Salse J."/>
            <person name="Munos S."/>
            <person name="Vincourt P."/>
            <person name="Rieseberg L.H."/>
            <person name="Langlade N.B."/>
        </authorList>
    </citation>
    <scope>NUCLEOTIDE SEQUENCE</scope>
    <source>
        <tissue evidence="1">Leaves</tissue>
    </source>
</reference>
<dbReference type="EMBL" id="MNCJ02000317">
    <property type="protein sequence ID" value="KAF5818249.1"/>
    <property type="molecule type" value="Genomic_DNA"/>
</dbReference>
<dbReference type="Gramene" id="mRNA:HanXRQr2_Chr02g0062831">
    <property type="protein sequence ID" value="mRNA:HanXRQr2_Chr02g0062831"/>
    <property type="gene ID" value="HanXRQr2_Chr02g0062831"/>
</dbReference>
<name>A0A9K3JN39_HELAN</name>
<organism evidence="1 2">
    <name type="scientific">Helianthus annuus</name>
    <name type="common">Common sunflower</name>
    <dbReference type="NCBI Taxonomy" id="4232"/>
    <lineage>
        <taxon>Eukaryota</taxon>
        <taxon>Viridiplantae</taxon>
        <taxon>Streptophyta</taxon>
        <taxon>Embryophyta</taxon>
        <taxon>Tracheophyta</taxon>
        <taxon>Spermatophyta</taxon>
        <taxon>Magnoliopsida</taxon>
        <taxon>eudicotyledons</taxon>
        <taxon>Gunneridae</taxon>
        <taxon>Pentapetalae</taxon>
        <taxon>asterids</taxon>
        <taxon>campanulids</taxon>
        <taxon>Asterales</taxon>
        <taxon>Asteraceae</taxon>
        <taxon>Asteroideae</taxon>
        <taxon>Heliantheae alliance</taxon>
        <taxon>Heliantheae</taxon>
        <taxon>Helianthus</taxon>
    </lineage>
</organism>